<evidence type="ECO:0000313" key="9">
    <source>
        <dbReference type="Proteomes" id="UP000521872"/>
    </source>
</evidence>
<dbReference type="GO" id="GO:0034314">
    <property type="term" value="P:Arp2/3 complex-mediated actin nucleation"/>
    <property type="evidence" value="ECO:0007669"/>
    <property type="project" value="InterPro"/>
</dbReference>
<gene>
    <name evidence="8" type="ORF">D9613_003666</name>
</gene>
<evidence type="ECO:0000256" key="5">
    <source>
        <dbReference type="ARBA" id="ARBA00040214"/>
    </source>
</evidence>
<dbReference type="Pfam" id="PF04699">
    <property type="entry name" value="P16-Arc"/>
    <property type="match status" value="1"/>
</dbReference>
<keyword evidence="9" id="KW-1185">Reference proteome</keyword>
<protein>
    <recommendedName>
        <fullName evidence="5 7">Actin-related protein 2/3 complex subunit 5</fullName>
    </recommendedName>
</protein>
<comment type="caution">
    <text evidence="8">The sequence shown here is derived from an EMBL/GenBank/DDBJ whole genome shotgun (WGS) entry which is preliminary data.</text>
</comment>
<dbReference type="InterPro" id="IPR006789">
    <property type="entry name" value="ARPC5"/>
</dbReference>
<organism evidence="8 9">
    <name type="scientific">Agrocybe pediades</name>
    <dbReference type="NCBI Taxonomy" id="84607"/>
    <lineage>
        <taxon>Eukaryota</taxon>
        <taxon>Fungi</taxon>
        <taxon>Dikarya</taxon>
        <taxon>Basidiomycota</taxon>
        <taxon>Agaricomycotina</taxon>
        <taxon>Agaricomycetes</taxon>
        <taxon>Agaricomycetidae</taxon>
        <taxon>Agaricales</taxon>
        <taxon>Agaricineae</taxon>
        <taxon>Strophariaceae</taxon>
        <taxon>Agrocybe</taxon>
    </lineage>
</organism>
<dbReference type="AlphaFoldDB" id="A0A8H4QI32"/>
<dbReference type="SUPFAM" id="SSF69103">
    <property type="entry name" value="Arp2/3 complex 16 kDa subunit ARPC5"/>
    <property type="match status" value="1"/>
</dbReference>
<evidence type="ECO:0000256" key="2">
    <source>
        <dbReference type="ARBA" id="ARBA00006084"/>
    </source>
</evidence>
<name>A0A8H4QI32_9AGAR</name>
<dbReference type="Gene3D" id="1.25.40.190">
    <property type="entry name" value="Actin-related protein 2/3 complex subunit 5"/>
    <property type="match status" value="1"/>
</dbReference>
<dbReference type="GO" id="GO:0044396">
    <property type="term" value="P:actin cortical patch organization"/>
    <property type="evidence" value="ECO:0007669"/>
    <property type="project" value="UniProtKB-ARBA"/>
</dbReference>
<evidence type="ECO:0000256" key="3">
    <source>
        <dbReference type="ARBA" id="ARBA00022490"/>
    </source>
</evidence>
<dbReference type="PIRSF" id="PIRSF039096">
    <property type="entry name" value="p16-ARC"/>
    <property type="match status" value="1"/>
</dbReference>
<comment type="subcellular location">
    <subcellularLocation>
        <location evidence="1">Cytoplasm</location>
        <location evidence="1">Cytoskeleton</location>
    </subcellularLocation>
</comment>
<evidence type="ECO:0000256" key="4">
    <source>
        <dbReference type="ARBA" id="ARBA00023212"/>
    </source>
</evidence>
<sequence>MDTAFRKINIDIYDEDVLQDSELYEADPRDPAEVLEDAKQRAGMVRSLLAKNDIPAALTVVLENAPYGPNVDDAKARILVVDIMTLQTLLTILNTTKSADIPGVIKSLSLDTQDTLMKYLYKGMAMPGWGDVSGSVLLGWHEKLTEVAGVGCIVRTMTDRRIV</sequence>
<proteinExistence type="inferred from homology"/>
<dbReference type="FunFam" id="1.25.40.190:FF:000003">
    <property type="entry name" value="Actin-related protein 2/3 complex subunit 5"/>
    <property type="match status" value="1"/>
</dbReference>
<evidence type="ECO:0000256" key="6">
    <source>
        <dbReference type="ARBA" id="ARBA00060329"/>
    </source>
</evidence>
<comment type="function">
    <text evidence="6">Functions as a component of the Arp2/3 complex which is involved in regulation of actin polymerization and together with an activating nucleation-promoting factor (NPF) mediates the formation of branched actin networks.</text>
</comment>
<dbReference type="PANTHER" id="PTHR12644">
    <property type="entry name" value="ARP2/3 COMPLEX 16 KD SUBUNIT P16-ARC"/>
    <property type="match status" value="1"/>
</dbReference>
<evidence type="ECO:0000313" key="8">
    <source>
        <dbReference type="EMBL" id="KAF4611494.1"/>
    </source>
</evidence>
<evidence type="ECO:0000256" key="7">
    <source>
        <dbReference type="RuleBase" id="RU004301"/>
    </source>
</evidence>
<dbReference type="InterPro" id="IPR036743">
    <property type="entry name" value="ARPC5_sf"/>
</dbReference>
<comment type="function">
    <text evidence="7">Functions as component of the Arp2/3 complex which is involved in regulation of actin polymerization and together with an activating nucleation-promoting factor (NPF) mediates the formation of branched actin networks. Arp2/3 complex plays a critical role in the control of cell morphogenesis via the modulation of cell polarity development.</text>
</comment>
<reference evidence="8 9" key="1">
    <citation type="submission" date="2019-12" db="EMBL/GenBank/DDBJ databases">
        <authorList>
            <person name="Floudas D."/>
            <person name="Bentzer J."/>
            <person name="Ahren D."/>
            <person name="Johansson T."/>
            <person name="Persson P."/>
            <person name="Tunlid A."/>
        </authorList>
    </citation>
    <scope>NUCLEOTIDE SEQUENCE [LARGE SCALE GENOMIC DNA]</scope>
    <source>
        <strain evidence="8 9">CBS 102.39</strain>
    </source>
</reference>
<comment type="similarity">
    <text evidence="2 7">Belongs to the ARPC5 family.</text>
</comment>
<keyword evidence="4 7" id="KW-0206">Cytoskeleton</keyword>
<keyword evidence="3" id="KW-0963">Cytoplasm</keyword>
<accession>A0A8H4QI32</accession>
<dbReference type="EMBL" id="JAACJL010000057">
    <property type="protein sequence ID" value="KAF4611494.1"/>
    <property type="molecule type" value="Genomic_DNA"/>
</dbReference>
<dbReference type="GO" id="GO:0005885">
    <property type="term" value="C:Arp2/3 protein complex"/>
    <property type="evidence" value="ECO:0007669"/>
    <property type="project" value="InterPro"/>
</dbReference>
<evidence type="ECO:0000256" key="1">
    <source>
        <dbReference type="ARBA" id="ARBA00004245"/>
    </source>
</evidence>
<dbReference type="Proteomes" id="UP000521872">
    <property type="component" value="Unassembled WGS sequence"/>
</dbReference>
<dbReference type="GO" id="GO:0030833">
    <property type="term" value="P:regulation of actin filament polymerization"/>
    <property type="evidence" value="ECO:0007669"/>
    <property type="project" value="InterPro"/>
</dbReference>